<accession>A0ABQ9II80</accession>
<protein>
    <submittedName>
        <fullName evidence="1">Uncharacterized protein</fullName>
    </submittedName>
</protein>
<dbReference type="Proteomes" id="UP001159363">
    <property type="component" value="Chromosome 1"/>
</dbReference>
<proteinExistence type="predicted"/>
<organism evidence="1 2">
    <name type="scientific">Dryococelus australis</name>
    <dbReference type="NCBI Taxonomy" id="614101"/>
    <lineage>
        <taxon>Eukaryota</taxon>
        <taxon>Metazoa</taxon>
        <taxon>Ecdysozoa</taxon>
        <taxon>Arthropoda</taxon>
        <taxon>Hexapoda</taxon>
        <taxon>Insecta</taxon>
        <taxon>Pterygota</taxon>
        <taxon>Neoptera</taxon>
        <taxon>Polyneoptera</taxon>
        <taxon>Phasmatodea</taxon>
        <taxon>Verophasmatodea</taxon>
        <taxon>Anareolatae</taxon>
        <taxon>Phasmatidae</taxon>
        <taxon>Eurycanthinae</taxon>
        <taxon>Dryococelus</taxon>
    </lineage>
</organism>
<dbReference type="PANTHER" id="PTHR46601:SF1">
    <property type="entry name" value="ADF-H DOMAIN-CONTAINING PROTEIN"/>
    <property type="match status" value="1"/>
</dbReference>
<dbReference type="PANTHER" id="PTHR46601">
    <property type="entry name" value="ULP_PROTEASE DOMAIN-CONTAINING PROTEIN"/>
    <property type="match status" value="1"/>
</dbReference>
<reference evidence="1 2" key="1">
    <citation type="submission" date="2023-02" db="EMBL/GenBank/DDBJ databases">
        <title>LHISI_Scaffold_Assembly.</title>
        <authorList>
            <person name="Stuart O.P."/>
            <person name="Cleave R."/>
            <person name="Magrath M.J.L."/>
            <person name="Mikheyev A.S."/>
        </authorList>
    </citation>
    <scope>NUCLEOTIDE SEQUENCE [LARGE SCALE GENOMIC DNA]</scope>
    <source>
        <strain evidence="1">Daus_M_001</strain>
        <tissue evidence="1">Leg muscle</tissue>
    </source>
</reference>
<sequence length="113" mass="12770">MELQSHKAKLSIHCQIVCVMIQLQFFFNKLNSFVSKRTHIHFLSDGPSTQYHNCKLFKLLGTHIPDTLPSVQTILWNYTEAGHGKGAPDGLGGTLKRTAHSQSIKIIKNEIER</sequence>
<gene>
    <name evidence="1" type="ORF">PR048_001761</name>
</gene>
<evidence type="ECO:0000313" key="1">
    <source>
        <dbReference type="EMBL" id="KAJ8896417.1"/>
    </source>
</evidence>
<name>A0ABQ9II80_9NEOP</name>
<evidence type="ECO:0000313" key="2">
    <source>
        <dbReference type="Proteomes" id="UP001159363"/>
    </source>
</evidence>
<dbReference type="EMBL" id="JARBHB010000001">
    <property type="protein sequence ID" value="KAJ8896417.1"/>
    <property type="molecule type" value="Genomic_DNA"/>
</dbReference>
<keyword evidence="2" id="KW-1185">Reference proteome</keyword>
<comment type="caution">
    <text evidence="1">The sequence shown here is derived from an EMBL/GenBank/DDBJ whole genome shotgun (WGS) entry which is preliminary data.</text>
</comment>